<accession>A0AAV4RTB7</accession>
<evidence type="ECO:0000256" key="1">
    <source>
        <dbReference type="SAM" id="MobiDB-lite"/>
    </source>
</evidence>
<proteinExistence type="predicted"/>
<sequence length="85" mass="9594">MTSTEAQTWGEGTRAKAGGGRVGDRNRKEEKKFGSWAKRACNCSSDSLSNSKVIRDARDSDPSNAMRQARQEAKQEERGKRWKFK</sequence>
<protein>
    <submittedName>
        <fullName evidence="2">Uncharacterized protein</fullName>
    </submittedName>
</protein>
<dbReference type="AlphaFoldDB" id="A0AAV4RTB7"/>
<reference evidence="2 3" key="1">
    <citation type="submission" date="2021-06" db="EMBL/GenBank/DDBJ databases">
        <title>Caerostris darwini draft genome.</title>
        <authorList>
            <person name="Kono N."/>
            <person name="Arakawa K."/>
        </authorList>
    </citation>
    <scope>NUCLEOTIDE SEQUENCE [LARGE SCALE GENOMIC DNA]</scope>
</reference>
<feature type="compositionally biased region" description="Basic and acidic residues" evidence="1">
    <location>
        <begin position="69"/>
        <end position="79"/>
    </location>
</feature>
<dbReference type="EMBL" id="BPLQ01006753">
    <property type="protein sequence ID" value="GIY24975.1"/>
    <property type="molecule type" value="Genomic_DNA"/>
</dbReference>
<evidence type="ECO:0000313" key="3">
    <source>
        <dbReference type="Proteomes" id="UP001054837"/>
    </source>
</evidence>
<comment type="caution">
    <text evidence="2">The sequence shown here is derived from an EMBL/GenBank/DDBJ whole genome shotgun (WGS) entry which is preliminary data.</text>
</comment>
<dbReference type="Proteomes" id="UP001054837">
    <property type="component" value="Unassembled WGS sequence"/>
</dbReference>
<gene>
    <name evidence="2" type="ORF">CDAR_166211</name>
</gene>
<feature type="compositionally biased region" description="Basic and acidic residues" evidence="1">
    <location>
        <begin position="22"/>
        <end position="33"/>
    </location>
</feature>
<name>A0AAV4RTB7_9ARAC</name>
<feature type="region of interest" description="Disordered" evidence="1">
    <location>
        <begin position="1"/>
        <end position="85"/>
    </location>
</feature>
<keyword evidence="3" id="KW-1185">Reference proteome</keyword>
<feature type="compositionally biased region" description="Polar residues" evidence="1">
    <location>
        <begin position="42"/>
        <end position="52"/>
    </location>
</feature>
<organism evidence="2 3">
    <name type="scientific">Caerostris darwini</name>
    <dbReference type="NCBI Taxonomy" id="1538125"/>
    <lineage>
        <taxon>Eukaryota</taxon>
        <taxon>Metazoa</taxon>
        <taxon>Ecdysozoa</taxon>
        <taxon>Arthropoda</taxon>
        <taxon>Chelicerata</taxon>
        <taxon>Arachnida</taxon>
        <taxon>Araneae</taxon>
        <taxon>Araneomorphae</taxon>
        <taxon>Entelegynae</taxon>
        <taxon>Araneoidea</taxon>
        <taxon>Araneidae</taxon>
        <taxon>Caerostris</taxon>
    </lineage>
</organism>
<evidence type="ECO:0000313" key="2">
    <source>
        <dbReference type="EMBL" id="GIY24975.1"/>
    </source>
</evidence>